<protein>
    <recommendedName>
        <fullName evidence="7">Aspartate/glutamate/uridylate kinase domain-containing protein</fullName>
    </recommendedName>
</protein>
<comment type="pathway">
    <text evidence="6">Amino-acid biosynthesis.</text>
</comment>
<dbReference type="GO" id="GO:0006526">
    <property type="term" value="P:L-arginine biosynthetic process"/>
    <property type="evidence" value="ECO:0007669"/>
    <property type="project" value="TreeGrafter"/>
</dbReference>
<sequence>MVVHGGSALTNEVATALGHPPEFVTSTSGYISRRTDRRTLEIFEMVYCGQMNKGIVERLQGRGVNAVGFSGLDGRLWEGRRKETIRIVDPDGRRRVLRDDYTGRVERVNTALLNSLLDTGYLPVLTPPAISYGGEAINVDGDRAAAATAAALGADTLVILSNVPGLLEKYPDENTLIRQIAAADLDGFMEVARKRMKKKVMGASEALAGGVRRVIFA</sequence>
<dbReference type="EMBL" id="BARW01010997">
    <property type="protein sequence ID" value="GAI82974.1"/>
    <property type="molecule type" value="Genomic_DNA"/>
</dbReference>
<dbReference type="AlphaFoldDB" id="X1TSJ6"/>
<dbReference type="GO" id="GO:0005737">
    <property type="term" value="C:cytoplasm"/>
    <property type="evidence" value="ECO:0007669"/>
    <property type="project" value="InterPro"/>
</dbReference>
<gene>
    <name evidence="8" type="ORF">S12H4_21394</name>
</gene>
<accession>X1TSJ6</accession>
<evidence type="ECO:0000256" key="1">
    <source>
        <dbReference type="ARBA" id="ARBA00022605"/>
    </source>
</evidence>
<evidence type="ECO:0000259" key="7">
    <source>
        <dbReference type="Pfam" id="PF00696"/>
    </source>
</evidence>
<name>X1TSJ6_9ZZZZ</name>
<dbReference type="PRINTS" id="PR00474">
    <property type="entry name" value="GLU5KINASE"/>
</dbReference>
<dbReference type="InterPro" id="IPR036393">
    <property type="entry name" value="AceGlu_kinase-like_sf"/>
</dbReference>
<evidence type="ECO:0000256" key="4">
    <source>
        <dbReference type="ARBA" id="ARBA00022777"/>
    </source>
</evidence>
<dbReference type="GO" id="GO:0005524">
    <property type="term" value="F:ATP binding"/>
    <property type="evidence" value="ECO:0007669"/>
    <property type="project" value="UniProtKB-KW"/>
</dbReference>
<dbReference type="NCBIfam" id="TIGR00761">
    <property type="entry name" value="argB"/>
    <property type="match status" value="1"/>
</dbReference>
<dbReference type="PANTHER" id="PTHR23342">
    <property type="entry name" value="N-ACETYLGLUTAMATE SYNTHASE"/>
    <property type="match status" value="1"/>
</dbReference>
<evidence type="ECO:0000256" key="2">
    <source>
        <dbReference type="ARBA" id="ARBA00022679"/>
    </source>
</evidence>
<keyword evidence="2" id="KW-0808">Transferase</keyword>
<dbReference type="NCBIfam" id="NF010659">
    <property type="entry name" value="PRK14058.1-1"/>
    <property type="match status" value="1"/>
</dbReference>
<reference evidence="8" key="1">
    <citation type="journal article" date="2014" name="Front. Microbiol.">
        <title>High frequency of phylogenetically diverse reductive dehalogenase-homologous genes in deep subseafloor sedimentary metagenomes.</title>
        <authorList>
            <person name="Kawai M."/>
            <person name="Futagami T."/>
            <person name="Toyoda A."/>
            <person name="Takaki Y."/>
            <person name="Nishi S."/>
            <person name="Hori S."/>
            <person name="Arai W."/>
            <person name="Tsubouchi T."/>
            <person name="Morono Y."/>
            <person name="Uchiyama I."/>
            <person name="Ito T."/>
            <person name="Fujiyama A."/>
            <person name="Inagaki F."/>
            <person name="Takami H."/>
        </authorList>
    </citation>
    <scope>NUCLEOTIDE SEQUENCE</scope>
    <source>
        <strain evidence="8">Expedition CK06-06</strain>
    </source>
</reference>
<keyword evidence="4" id="KW-0418">Kinase</keyword>
<dbReference type="SUPFAM" id="SSF53633">
    <property type="entry name" value="Carbamate kinase-like"/>
    <property type="match status" value="1"/>
</dbReference>
<dbReference type="Pfam" id="PF00696">
    <property type="entry name" value="AA_kinase"/>
    <property type="match status" value="1"/>
</dbReference>
<dbReference type="PIRSF" id="PIRSF000728">
    <property type="entry name" value="NAGK"/>
    <property type="match status" value="1"/>
</dbReference>
<dbReference type="InterPro" id="IPR001048">
    <property type="entry name" value="Asp/Glu/Uridylate_kinase"/>
</dbReference>
<keyword evidence="5" id="KW-0067">ATP-binding</keyword>
<evidence type="ECO:0000256" key="6">
    <source>
        <dbReference type="ARBA" id="ARBA00029440"/>
    </source>
</evidence>
<proteinExistence type="predicted"/>
<feature type="non-terminal residue" evidence="8">
    <location>
        <position position="217"/>
    </location>
</feature>
<dbReference type="InterPro" id="IPR001057">
    <property type="entry name" value="Glu/AcGlu_kinase"/>
</dbReference>
<feature type="domain" description="Aspartate/glutamate/uridylate kinase" evidence="7">
    <location>
        <begin position="2"/>
        <end position="216"/>
    </location>
</feature>
<comment type="caution">
    <text evidence="8">The sequence shown here is derived from an EMBL/GenBank/DDBJ whole genome shotgun (WGS) entry which is preliminary data.</text>
</comment>
<dbReference type="Gene3D" id="3.40.1160.10">
    <property type="entry name" value="Acetylglutamate kinase-like"/>
    <property type="match status" value="1"/>
</dbReference>
<evidence type="ECO:0000313" key="8">
    <source>
        <dbReference type="EMBL" id="GAI82974.1"/>
    </source>
</evidence>
<evidence type="ECO:0000256" key="3">
    <source>
        <dbReference type="ARBA" id="ARBA00022741"/>
    </source>
</evidence>
<keyword evidence="3" id="KW-0547">Nucleotide-binding</keyword>
<keyword evidence="1" id="KW-0028">Amino-acid biosynthesis</keyword>
<organism evidence="8">
    <name type="scientific">marine sediment metagenome</name>
    <dbReference type="NCBI Taxonomy" id="412755"/>
    <lineage>
        <taxon>unclassified sequences</taxon>
        <taxon>metagenomes</taxon>
        <taxon>ecological metagenomes</taxon>
    </lineage>
</organism>
<dbReference type="InterPro" id="IPR004662">
    <property type="entry name" value="AcgluKinase_fam"/>
</dbReference>
<evidence type="ECO:0000256" key="5">
    <source>
        <dbReference type="ARBA" id="ARBA00022840"/>
    </source>
</evidence>
<dbReference type="GO" id="GO:0003991">
    <property type="term" value="F:acetylglutamate kinase activity"/>
    <property type="evidence" value="ECO:0007669"/>
    <property type="project" value="TreeGrafter"/>
</dbReference>
<dbReference type="PANTHER" id="PTHR23342:SF20">
    <property type="entry name" value="[LYSW]-AMINOADIPATE KINASE"/>
    <property type="match status" value="1"/>
</dbReference>